<keyword evidence="2" id="KW-0472">Membrane</keyword>
<protein>
    <submittedName>
        <fullName evidence="4">Putative regulator of septum formation</fullName>
    </submittedName>
</protein>
<dbReference type="Proteomes" id="UP000275356">
    <property type="component" value="Unassembled WGS sequence"/>
</dbReference>
<dbReference type="EMBL" id="RKHQ01000001">
    <property type="protein sequence ID" value="ROR97048.1"/>
    <property type="molecule type" value="Genomic_DNA"/>
</dbReference>
<feature type="compositionally biased region" description="Low complexity" evidence="1">
    <location>
        <begin position="22"/>
        <end position="33"/>
    </location>
</feature>
<dbReference type="RefSeq" id="WP_123739145.1">
    <property type="nucleotide sequence ID" value="NZ_RKHQ01000001.1"/>
</dbReference>
<evidence type="ECO:0000256" key="2">
    <source>
        <dbReference type="SAM" id="Phobius"/>
    </source>
</evidence>
<name>A0A3N2DBL8_9MICO</name>
<keyword evidence="2" id="KW-1133">Transmembrane helix</keyword>
<keyword evidence="2" id="KW-0812">Transmembrane</keyword>
<organism evidence="4 5">
    <name type="scientific">Salana multivorans</name>
    <dbReference type="NCBI Taxonomy" id="120377"/>
    <lineage>
        <taxon>Bacteria</taxon>
        <taxon>Bacillati</taxon>
        <taxon>Actinomycetota</taxon>
        <taxon>Actinomycetes</taxon>
        <taxon>Micrococcales</taxon>
        <taxon>Beutenbergiaceae</taxon>
        <taxon>Salana</taxon>
    </lineage>
</organism>
<keyword evidence="5" id="KW-1185">Reference proteome</keyword>
<dbReference type="Pfam" id="PF13845">
    <property type="entry name" value="Septum_form"/>
    <property type="match status" value="1"/>
</dbReference>
<sequence length="328" mass="33088">MSTPSGHDPQPPTEPAGGGYGVVPSGSYGIDPSQQPPAQPQPPATPPQYQPAAAPHQPAAPSAQPYQPAGPAAQPPAPQPQYASGYAAAPPPGQTPTGTYAPPGAGYGQPPDGPGEQPPRTGPNPGTTIGWIGFGLAFVVGFIGIVLGAMSVTRSRRAGASIRIGVVAIVVGVLQVLTVIVVVLANLIVQLGGGPTRVNPGDVSQEQTVPVADLVPGMCLDTTSITDADILVVPCAQPHDGEVIAQLTRTGTAYPGDDTLYDDAIDECYGPVSSALPPTANTQNLYVDAFVPTQEEWDAGSRMLSCLLVSDGTMTGSATAGDLVAPIG</sequence>
<reference evidence="4 5" key="1">
    <citation type="submission" date="2018-11" db="EMBL/GenBank/DDBJ databases">
        <title>Sequencing the genomes of 1000 actinobacteria strains.</title>
        <authorList>
            <person name="Klenk H.-P."/>
        </authorList>
    </citation>
    <scope>NUCLEOTIDE SEQUENCE [LARGE SCALE GENOMIC DNA]</scope>
    <source>
        <strain evidence="4 5">DSM 13521</strain>
    </source>
</reference>
<feature type="domain" description="Septum formation-related" evidence="3">
    <location>
        <begin position="217"/>
        <end position="313"/>
    </location>
</feature>
<dbReference type="OrthoDB" id="3628931at2"/>
<evidence type="ECO:0000313" key="4">
    <source>
        <dbReference type="EMBL" id="ROR97048.1"/>
    </source>
</evidence>
<accession>A0A3N2DBL8</accession>
<evidence type="ECO:0000259" key="3">
    <source>
        <dbReference type="Pfam" id="PF13845"/>
    </source>
</evidence>
<comment type="caution">
    <text evidence="4">The sequence shown here is derived from an EMBL/GenBank/DDBJ whole genome shotgun (WGS) entry which is preliminary data.</text>
</comment>
<dbReference type="InterPro" id="IPR026004">
    <property type="entry name" value="Septum_form"/>
</dbReference>
<feature type="transmembrane region" description="Helical" evidence="2">
    <location>
        <begin position="129"/>
        <end position="152"/>
    </location>
</feature>
<feature type="compositionally biased region" description="Pro residues" evidence="1">
    <location>
        <begin position="111"/>
        <end position="122"/>
    </location>
</feature>
<evidence type="ECO:0000313" key="5">
    <source>
        <dbReference type="Proteomes" id="UP000275356"/>
    </source>
</evidence>
<gene>
    <name evidence="4" type="ORF">EDD28_1641</name>
</gene>
<feature type="compositionally biased region" description="Low complexity" evidence="1">
    <location>
        <begin position="50"/>
        <end position="72"/>
    </location>
</feature>
<feature type="region of interest" description="Disordered" evidence="1">
    <location>
        <begin position="1"/>
        <end position="127"/>
    </location>
</feature>
<proteinExistence type="predicted"/>
<dbReference type="AlphaFoldDB" id="A0A3N2DBL8"/>
<feature type="compositionally biased region" description="Low complexity" evidence="1">
    <location>
        <begin position="95"/>
        <end position="110"/>
    </location>
</feature>
<feature type="compositionally biased region" description="Pro residues" evidence="1">
    <location>
        <begin position="34"/>
        <end position="49"/>
    </location>
</feature>
<evidence type="ECO:0000256" key="1">
    <source>
        <dbReference type="SAM" id="MobiDB-lite"/>
    </source>
</evidence>
<feature type="transmembrane region" description="Helical" evidence="2">
    <location>
        <begin position="164"/>
        <end position="189"/>
    </location>
</feature>